<feature type="domain" description="Bacterial sugar transferase" evidence="9">
    <location>
        <begin position="346"/>
        <end position="534"/>
    </location>
</feature>
<dbReference type="RefSeq" id="WP_345038986.1">
    <property type="nucleotide sequence ID" value="NZ_BAABBA010000005.1"/>
</dbReference>
<evidence type="ECO:0000256" key="7">
    <source>
        <dbReference type="SAM" id="MobiDB-lite"/>
    </source>
</evidence>
<dbReference type="Pfam" id="PF02397">
    <property type="entry name" value="Bac_transf"/>
    <property type="match status" value="1"/>
</dbReference>
<feature type="transmembrane region" description="Helical" evidence="8">
    <location>
        <begin position="113"/>
        <end position="130"/>
    </location>
</feature>
<sequence length="539" mass="58897">MLKRVSRPGPLAAPRPAGHATMDRVLTTTARMLRAVPELDQPRTRAARAAGTRAVWLWMWPALAPDPGGPWDRRYRAVLALTDLVLVVVALRVAALTRFGSNPNNLELGPLELGYDAVGVLIAVVWFVSLSAFDTRKRRLIGAGLEEYRRVLVATLAAFGGIAIVSYLGPVELSRGVFVVALPVGLLLVLAGRLAWRKCLSRVRKQGRALTGTVVVGDADEVACAVDRMLKHPEAGYAPVAVSLTGSELGGVTGTPPVPELPRVSLDELRLAARDPRLGAVLIAGRMPSNEVKELAWELEEGAAELLLVSQLTDVAGPRIHQSPVDGLPVVHVDLPRFSGAEHVVKRTMDVVFASAALILLAPLYAAVALAIKVDDGGPVFFRQERVGQNGRPFHMHKFRSMAVDAEARLADLMDRGLGDGVLFKIADDPRITRVGQFLRRHSLDEFPQFWDVLRGRMSVVGPRPPLPHEVAQYERHVHRRLLIKPGVTGLWQVSGRSDLSWEESVRLDLSYVENWSLSGDLILVLKTVREVFKGRGAY</sequence>
<evidence type="ECO:0000313" key="10">
    <source>
        <dbReference type="EMBL" id="GAA4286928.1"/>
    </source>
</evidence>
<dbReference type="InterPro" id="IPR017475">
    <property type="entry name" value="EPS_sugar_tfrase"/>
</dbReference>
<proteinExistence type="inferred from homology"/>
<dbReference type="InterPro" id="IPR003362">
    <property type="entry name" value="Bact_transf"/>
</dbReference>
<evidence type="ECO:0000256" key="2">
    <source>
        <dbReference type="ARBA" id="ARBA00006464"/>
    </source>
</evidence>
<evidence type="ECO:0000313" key="11">
    <source>
        <dbReference type="Proteomes" id="UP001499841"/>
    </source>
</evidence>
<dbReference type="GO" id="GO:0016740">
    <property type="term" value="F:transferase activity"/>
    <property type="evidence" value="ECO:0007669"/>
    <property type="project" value="UniProtKB-KW"/>
</dbReference>
<dbReference type="PANTHER" id="PTHR30576:SF10">
    <property type="entry name" value="SLL5057 PROTEIN"/>
    <property type="match status" value="1"/>
</dbReference>
<keyword evidence="5 8" id="KW-1133">Transmembrane helix</keyword>
<evidence type="ECO:0000256" key="5">
    <source>
        <dbReference type="ARBA" id="ARBA00022989"/>
    </source>
</evidence>
<dbReference type="Pfam" id="PF13727">
    <property type="entry name" value="CoA_binding_3"/>
    <property type="match status" value="1"/>
</dbReference>
<keyword evidence="11" id="KW-1185">Reference proteome</keyword>
<comment type="caution">
    <text evidence="10">The sequence shown here is derived from an EMBL/GenBank/DDBJ whole genome shotgun (WGS) entry which is preliminary data.</text>
</comment>
<keyword evidence="6 8" id="KW-0472">Membrane</keyword>
<gene>
    <name evidence="10" type="ORF">GCM10022262_12870</name>
</gene>
<reference evidence="11" key="1">
    <citation type="journal article" date="2019" name="Int. J. Syst. Evol. Microbiol.">
        <title>The Global Catalogue of Microorganisms (GCM) 10K type strain sequencing project: providing services to taxonomists for standard genome sequencing and annotation.</title>
        <authorList>
            <consortium name="The Broad Institute Genomics Platform"/>
            <consortium name="The Broad Institute Genome Sequencing Center for Infectious Disease"/>
            <person name="Wu L."/>
            <person name="Ma J."/>
        </authorList>
    </citation>
    <scope>NUCLEOTIDE SEQUENCE [LARGE SCALE GENOMIC DNA]</scope>
    <source>
        <strain evidence="11">JCM 17459</strain>
    </source>
</reference>
<dbReference type="PANTHER" id="PTHR30576">
    <property type="entry name" value="COLANIC BIOSYNTHESIS UDP-GLUCOSE LIPID CARRIER TRANSFERASE"/>
    <property type="match status" value="1"/>
</dbReference>
<evidence type="ECO:0000256" key="1">
    <source>
        <dbReference type="ARBA" id="ARBA00004141"/>
    </source>
</evidence>
<evidence type="ECO:0000259" key="9">
    <source>
        <dbReference type="Pfam" id="PF02397"/>
    </source>
</evidence>
<keyword evidence="3 10" id="KW-0808">Transferase</keyword>
<keyword evidence="4 8" id="KW-0812">Transmembrane</keyword>
<feature type="transmembrane region" description="Helical" evidence="8">
    <location>
        <begin position="351"/>
        <end position="372"/>
    </location>
</feature>
<feature type="region of interest" description="Disordered" evidence="7">
    <location>
        <begin position="1"/>
        <end position="20"/>
    </location>
</feature>
<feature type="transmembrane region" description="Helical" evidence="8">
    <location>
        <begin position="78"/>
        <end position="101"/>
    </location>
</feature>
<accession>A0ABP8ESK3</accession>
<evidence type="ECO:0000256" key="4">
    <source>
        <dbReference type="ARBA" id="ARBA00022692"/>
    </source>
</evidence>
<name>A0ABP8ESK3_9MICO</name>
<feature type="compositionally biased region" description="Low complexity" evidence="7">
    <location>
        <begin position="7"/>
        <end position="20"/>
    </location>
</feature>
<dbReference type="EMBL" id="BAABBA010000005">
    <property type="protein sequence ID" value="GAA4286928.1"/>
    <property type="molecule type" value="Genomic_DNA"/>
</dbReference>
<evidence type="ECO:0000256" key="8">
    <source>
        <dbReference type="SAM" id="Phobius"/>
    </source>
</evidence>
<protein>
    <submittedName>
        <fullName evidence="10">Sugar transferase</fullName>
    </submittedName>
</protein>
<feature type="transmembrane region" description="Helical" evidence="8">
    <location>
        <begin position="151"/>
        <end position="170"/>
    </location>
</feature>
<feature type="transmembrane region" description="Helical" evidence="8">
    <location>
        <begin position="176"/>
        <end position="196"/>
    </location>
</feature>
<comment type="similarity">
    <text evidence="2">Belongs to the bacterial sugar transferase family.</text>
</comment>
<organism evidence="10 11">
    <name type="scientific">Georgenia daeguensis</name>
    <dbReference type="NCBI Taxonomy" id="908355"/>
    <lineage>
        <taxon>Bacteria</taxon>
        <taxon>Bacillati</taxon>
        <taxon>Actinomycetota</taxon>
        <taxon>Actinomycetes</taxon>
        <taxon>Micrococcales</taxon>
        <taxon>Bogoriellaceae</taxon>
        <taxon>Georgenia</taxon>
    </lineage>
</organism>
<dbReference type="Proteomes" id="UP001499841">
    <property type="component" value="Unassembled WGS sequence"/>
</dbReference>
<evidence type="ECO:0000256" key="3">
    <source>
        <dbReference type="ARBA" id="ARBA00022679"/>
    </source>
</evidence>
<dbReference type="NCBIfam" id="TIGR03025">
    <property type="entry name" value="EPS_sugtrans"/>
    <property type="match status" value="1"/>
</dbReference>
<evidence type="ECO:0000256" key="6">
    <source>
        <dbReference type="ARBA" id="ARBA00023136"/>
    </source>
</evidence>
<comment type="subcellular location">
    <subcellularLocation>
        <location evidence="1">Membrane</location>
        <topology evidence="1">Multi-pass membrane protein</topology>
    </subcellularLocation>
</comment>